<sequence>MVNRAYIRPLTLLLGIAVLQVMLPFILSLCQLYVKESQSYIIQQRELDPSAFEQLIIAKEELRIRDGHELVYNGINYDVASIKAEDDHLVVTALRDDRERIFSDSDVQHLTHGAIQGNEQYRVWPFVFLFYQSHVLWNHIVFNRVDNTVLTHHNARLADGVSGVSIPPPWS</sequence>
<protein>
    <submittedName>
        <fullName evidence="2">Uncharacterized protein</fullName>
    </submittedName>
</protein>
<keyword evidence="1" id="KW-0812">Transmembrane</keyword>
<dbReference type="AlphaFoldDB" id="A0A2S7SRB0"/>
<keyword evidence="1" id="KW-1133">Transmembrane helix</keyword>
<evidence type="ECO:0000256" key="1">
    <source>
        <dbReference type="SAM" id="Phobius"/>
    </source>
</evidence>
<name>A0A2S7SRB0_9BACT</name>
<dbReference type="EMBL" id="PPSL01000006">
    <property type="protein sequence ID" value="PQJ09284.1"/>
    <property type="molecule type" value="Genomic_DNA"/>
</dbReference>
<comment type="caution">
    <text evidence="2">The sequence shown here is derived from an EMBL/GenBank/DDBJ whole genome shotgun (WGS) entry which is preliminary data.</text>
</comment>
<evidence type="ECO:0000313" key="2">
    <source>
        <dbReference type="EMBL" id="PQJ09284.1"/>
    </source>
</evidence>
<reference evidence="2 3" key="1">
    <citation type="submission" date="2018-01" db="EMBL/GenBank/DDBJ databases">
        <title>A novel member of the phylum Bacteroidetes isolated from glacier ice.</title>
        <authorList>
            <person name="Liu Q."/>
            <person name="Xin Y.-H."/>
        </authorList>
    </citation>
    <scope>NUCLEOTIDE SEQUENCE [LARGE SCALE GENOMIC DNA]</scope>
    <source>
        <strain evidence="2 3">RB1R16</strain>
    </source>
</reference>
<dbReference type="RefSeq" id="WP_105040735.1">
    <property type="nucleotide sequence ID" value="NZ_PPSL01000006.1"/>
</dbReference>
<gene>
    <name evidence="2" type="ORF">CJD36_018720</name>
</gene>
<feature type="transmembrane region" description="Helical" evidence="1">
    <location>
        <begin position="12"/>
        <end position="34"/>
    </location>
</feature>
<dbReference type="Proteomes" id="UP000239872">
    <property type="component" value="Unassembled WGS sequence"/>
</dbReference>
<keyword evidence="1" id="KW-0472">Membrane</keyword>
<organism evidence="2 3">
    <name type="scientific">Flavipsychrobacter stenotrophus</name>
    <dbReference type="NCBI Taxonomy" id="2077091"/>
    <lineage>
        <taxon>Bacteria</taxon>
        <taxon>Pseudomonadati</taxon>
        <taxon>Bacteroidota</taxon>
        <taxon>Chitinophagia</taxon>
        <taxon>Chitinophagales</taxon>
        <taxon>Chitinophagaceae</taxon>
        <taxon>Flavipsychrobacter</taxon>
    </lineage>
</organism>
<evidence type="ECO:0000313" key="3">
    <source>
        <dbReference type="Proteomes" id="UP000239872"/>
    </source>
</evidence>
<keyword evidence="3" id="KW-1185">Reference proteome</keyword>
<accession>A0A2S7SRB0</accession>
<proteinExistence type="predicted"/>